<feature type="compositionally biased region" description="Polar residues" evidence="2">
    <location>
        <begin position="436"/>
        <end position="456"/>
    </location>
</feature>
<keyword evidence="1" id="KW-0175">Coiled coil</keyword>
<feature type="compositionally biased region" description="Basic and acidic residues" evidence="2">
    <location>
        <begin position="609"/>
        <end position="618"/>
    </location>
</feature>
<feature type="compositionally biased region" description="Low complexity" evidence="2">
    <location>
        <begin position="540"/>
        <end position="550"/>
    </location>
</feature>
<sequence>MMEKATSRSTRSRTASMTATDMAVRETSRSVPQPQQHHPQPPHSHHHGHTRHPSLGGSNGVDRLPTDIWTSAISRLQAQVSYNTGMLESHRRQFADMEMAVNRLNQELGSVAGTLNEVRNEVRSRQLGPSDRSRHDSGDLEIVSGQLQRLTNRVNEVDGLNMQMDLVKNRLKRMEDHTALSAPQLSNGRRPPTSSSHPEGSFHEPAQKQQQQPQSARMPSHQSPHVHSHPPPQLSTHHPLSSQSHHLDHPVSHPSPHAPLPPMRIAGSAASPDMGRPPSFPARPTLESQRFRQSSDSTPFVKGEQSSSHPASSVPLRSAEPLPPASTLSGWRPAESLPPSGLPHSTGPERHNSHSSGWAAVNANPATKRSADDRPSPYQSPLLDGSKRPKLAPLMPNMSRSGHSDDSQTYTAATSSTPFDGILNPGSRAPSDGSHTHSQPSASQHNFRFITSTQPTDGPDSWRAEAGGPTQSRSPQAGGRGRSKGRRGGRGSRSGRGGAAATPHAEGQEQAAPQEWDKHEWSGDPAAPNGYNYHPPRPYSPDSAARAAAARRPDAMHIAGPLERHVDFPATPSQLGSPQDQFTNNIDGGTGGSGKKTRTKPIRNAEGVLIRKDGRPDMRSVSSANNLRKVHAKKEAERAGWEEGMEEDNDGRSRSPQTGTPASGVRDGDDASPYEEPGDHTNHDQDRNRELMSRIFEPHGQVDNVERVAGQFFPKQHQDGGEEGYAEKKPTKDPPEAETEGSEERGEEIVDEKVNGSAEEVEQKESSVPAAPDVVMRGVDDMQPAKSLSVEKGQDEGAARAEEMEAVGEETRVASASAGQVA</sequence>
<feature type="compositionally biased region" description="Polar residues" evidence="2">
    <location>
        <begin position="571"/>
        <end position="587"/>
    </location>
</feature>
<feature type="compositionally biased region" description="Low complexity" evidence="2">
    <location>
        <begin position="207"/>
        <end position="225"/>
    </location>
</feature>
<feature type="compositionally biased region" description="Low complexity" evidence="2">
    <location>
        <begin position="7"/>
        <end position="20"/>
    </location>
</feature>
<dbReference type="EMBL" id="LAFY01000299">
    <property type="protein sequence ID" value="KJY00919.1"/>
    <property type="molecule type" value="Genomic_DNA"/>
</dbReference>
<feature type="compositionally biased region" description="Polar residues" evidence="2">
    <location>
        <begin position="286"/>
        <end position="311"/>
    </location>
</feature>
<gene>
    <name evidence="3" type="ORF">TI39_contig307g00033</name>
</gene>
<feature type="compositionally biased region" description="Polar residues" evidence="2">
    <location>
        <begin position="407"/>
        <end position="418"/>
    </location>
</feature>
<feature type="region of interest" description="Disordered" evidence="2">
    <location>
        <begin position="1"/>
        <end position="63"/>
    </location>
</feature>
<dbReference type="OrthoDB" id="5396360at2759"/>
<evidence type="ECO:0000256" key="1">
    <source>
        <dbReference type="SAM" id="Coils"/>
    </source>
</evidence>
<organism evidence="3 4">
    <name type="scientific">Zymoseptoria brevis</name>
    <dbReference type="NCBI Taxonomy" id="1047168"/>
    <lineage>
        <taxon>Eukaryota</taxon>
        <taxon>Fungi</taxon>
        <taxon>Dikarya</taxon>
        <taxon>Ascomycota</taxon>
        <taxon>Pezizomycotina</taxon>
        <taxon>Dothideomycetes</taxon>
        <taxon>Dothideomycetidae</taxon>
        <taxon>Mycosphaerellales</taxon>
        <taxon>Mycosphaerellaceae</taxon>
        <taxon>Zymoseptoria</taxon>
    </lineage>
</organism>
<name>A0A0F4GUM7_9PEZI</name>
<feature type="compositionally biased region" description="Polar residues" evidence="2">
    <location>
        <begin position="181"/>
        <end position="198"/>
    </location>
</feature>
<feature type="compositionally biased region" description="Basic residues" evidence="2">
    <location>
        <begin position="43"/>
        <end position="52"/>
    </location>
</feature>
<feature type="compositionally biased region" description="Basic and acidic residues" evidence="2">
    <location>
        <begin position="792"/>
        <end position="803"/>
    </location>
</feature>
<reference evidence="3 4" key="1">
    <citation type="submission" date="2015-03" db="EMBL/GenBank/DDBJ databases">
        <title>RNA-seq based gene annotation and comparative genomics of four Zymoseptoria species reveal species-specific pathogenicity related genes and transposable element activity.</title>
        <authorList>
            <person name="Grandaubert J."/>
            <person name="Bhattacharyya A."/>
            <person name="Stukenbrock E.H."/>
        </authorList>
    </citation>
    <scope>NUCLEOTIDE SEQUENCE [LARGE SCALE GENOMIC DNA]</scope>
    <source>
        <strain evidence="3 4">Zb18110</strain>
    </source>
</reference>
<dbReference type="AlphaFoldDB" id="A0A0F4GUM7"/>
<keyword evidence="4" id="KW-1185">Reference proteome</keyword>
<proteinExistence type="predicted"/>
<accession>A0A0F4GUM7</accession>
<evidence type="ECO:0000256" key="2">
    <source>
        <dbReference type="SAM" id="MobiDB-lite"/>
    </source>
</evidence>
<evidence type="ECO:0000313" key="4">
    <source>
        <dbReference type="Proteomes" id="UP000033647"/>
    </source>
</evidence>
<comment type="caution">
    <text evidence="3">The sequence shown here is derived from an EMBL/GenBank/DDBJ whole genome shotgun (WGS) entry which is preliminary data.</text>
</comment>
<feature type="compositionally biased region" description="Basic and acidic residues" evidence="2">
    <location>
        <begin position="677"/>
        <end position="692"/>
    </location>
</feature>
<feature type="coiled-coil region" evidence="1">
    <location>
        <begin position="87"/>
        <end position="121"/>
    </location>
</feature>
<dbReference type="Proteomes" id="UP000033647">
    <property type="component" value="Unassembled WGS sequence"/>
</dbReference>
<feature type="region of interest" description="Disordered" evidence="2">
    <location>
        <begin position="179"/>
        <end position="822"/>
    </location>
</feature>
<feature type="compositionally biased region" description="Basic and acidic residues" evidence="2">
    <location>
        <begin position="716"/>
        <end position="735"/>
    </location>
</feature>
<feature type="compositionally biased region" description="Basic and acidic residues" evidence="2">
    <location>
        <begin position="742"/>
        <end position="754"/>
    </location>
</feature>
<evidence type="ECO:0000313" key="3">
    <source>
        <dbReference type="EMBL" id="KJY00919.1"/>
    </source>
</evidence>
<feature type="compositionally biased region" description="Basic residues" evidence="2">
    <location>
        <begin position="481"/>
        <end position="490"/>
    </location>
</feature>
<protein>
    <submittedName>
        <fullName evidence="3">Uncharacterized protein</fullName>
    </submittedName>
</protein>